<dbReference type="Proteomes" id="UP001342826">
    <property type="component" value="Unassembled WGS sequence"/>
</dbReference>
<dbReference type="PIRSF" id="PIRSF037219">
    <property type="entry name" value="NOS_oxygenase"/>
    <property type="match status" value="1"/>
</dbReference>
<comment type="catalytic activity">
    <reaction evidence="10">
        <text>3 reduced [flavodoxin] + 2 L-arginine + 4 O2 = 3 oxidized [flavodoxin] + 2 L-citrulline + 2 nitric oxide + 4 H2O + 5 H(+)</text>
        <dbReference type="Rhea" id="RHEA:52324"/>
        <dbReference type="Rhea" id="RHEA-COMP:10622"/>
        <dbReference type="Rhea" id="RHEA-COMP:10623"/>
        <dbReference type="ChEBI" id="CHEBI:15377"/>
        <dbReference type="ChEBI" id="CHEBI:15378"/>
        <dbReference type="ChEBI" id="CHEBI:15379"/>
        <dbReference type="ChEBI" id="CHEBI:16480"/>
        <dbReference type="ChEBI" id="CHEBI:32682"/>
        <dbReference type="ChEBI" id="CHEBI:57618"/>
        <dbReference type="ChEBI" id="CHEBI:57743"/>
        <dbReference type="ChEBI" id="CHEBI:58210"/>
        <dbReference type="EC" id="1.14.14.47"/>
    </reaction>
</comment>
<name>A0ABU6P2V6_9BACI</name>
<keyword evidence="6 11" id="KW-0349">Heme</keyword>
<keyword evidence="7 11" id="KW-0479">Metal-binding</keyword>
<dbReference type="PANTHER" id="PTHR43410:SF1">
    <property type="entry name" value="NITRIC OXIDE SYNTHASE"/>
    <property type="match status" value="1"/>
</dbReference>
<evidence type="ECO:0000256" key="2">
    <source>
        <dbReference type="ARBA" id="ARBA00002642"/>
    </source>
</evidence>
<accession>A0ABU6P2V6</accession>
<dbReference type="PANTHER" id="PTHR43410">
    <property type="entry name" value="NITRIC OXIDE SYNTHASE OXYGENASE"/>
    <property type="match status" value="1"/>
</dbReference>
<dbReference type="InterPro" id="IPR044940">
    <property type="entry name" value="NOS_dom_2"/>
</dbReference>
<reference evidence="13 14" key="1">
    <citation type="submission" date="2023-03" db="EMBL/GenBank/DDBJ databases">
        <title>Bacillus Genome Sequencing.</title>
        <authorList>
            <person name="Dunlap C."/>
        </authorList>
    </citation>
    <scope>NUCLEOTIDE SEQUENCE [LARGE SCALE GENOMIC DNA]</scope>
    <source>
        <strain evidence="13 14">NRS-1717</strain>
    </source>
</reference>
<comment type="cofactor">
    <cofactor evidence="1 11">
        <name>heme</name>
        <dbReference type="ChEBI" id="CHEBI:30413"/>
    </cofactor>
</comment>
<comment type="function">
    <text evidence="2 11">Catalyzes the production of nitric oxide.</text>
</comment>
<dbReference type="InterPro" id="IPR004030">
    <property type="entry name" value="NOS_N"/>
</dbReference>
<evidence type="ECO:0000256" key="9">
    <source>
        <dbReference type="ARBA" id="ARBA00023004"/>
    </source>
</evidence>
<comment type="subunit">
    <text evidence="11">Homodimer.</text>
</comment>
<dbReference type="Pfam" id="PF02898">
    <property type="entry name" value="NO_synthase"/>
    <property type="match status" value="1"/>
</dbReference>
<protein>
    <recommendedName>
        <fullName evidence="5 11">Nitric oxide synthase oxygenase</fullName>
        <ecNumber evidence="4 11">1.14.14.47</ecNumber>
    </recommendedName>
</protein>
<evidence type="ECO:0000313" key="14">
    <source>
        <dbReference type="Proteomes" id="UP001342826"/>
    </source>
</evidence>
<keyword evidence="14" id="KW-1185">Reference proteome</keyword>
<proteinExistence type="inferred from homology"/>
<evidence type="ECO:0000256" key="11">
    <source>
        <dbReference type="PIRNR" id="PIRNR037219"/>
    </source>
</evidence>
<dbReference type="RefSeq" id="WP_066231164.1">
    <property type="nucleotide sequence ID" value="NZ_JARTFQ010000001.1"/>
</dbReference>
<evidence type="ECO:0000256" key="1">
    <source>
        <dbReference type="ARBA" id="ARBA00001971"/>
    </source>
</evidence>
<dbReference type="InterPro" id="IPR044944">
    <property type="entry name" value="NOS_dom_3"/>
</dbReference>
<dbReference type="InterPro" id="IPR017142">
    <property type="entry name" value="Nitric_oxide_synthase_Oase-su"/>
</dbReference>
<sequence length="362" mass="41948">MNQIEKLFNEAKQFIEICYKELGIEGKLKQRLTEIKTAIDIDGYYEHTYEELAYGAKMAWRNSNRCIGRFFWQSLDVIDARSLEKEEDIFDALLHHIKAATNNGKIRPMITVFKPKISGEEQIRIWNHQLIRYAGYERDEDTIGDPASASFTTLCNKMGWKGKETHFDLLPLVIQTKKNEPKLFEIPENIVLEVPIHHPEYESIKDLNIKWYAVPIISDMKLEIGGIEYIAAPFNGWYMETEIGARNLADPFRYNFLPKIASIMGLDTSINTTFWKDRALIELNTAVVYSFKKAGVSIVDHHTAAAQFKRFEENEEKCGRAITGDWTWLIPPVSPATTHIFHKSYDNTFVSPNYFYQDPPYN</sequence>
<dbReference type="CDD" id="cd00794">
    <property type="entry name" value="NOS_oxygenase_prok"/>
    <property type="match status" value="1"/>
</dbReference>
<feature type="domain" description="Nitric oxide synthase (NOS)" evidence="12">
    <location>
        <begin position="5"/>
        <end position="361"/>
    </location>
</feature>
<evidence type="ECO:0000256" key="3">
    <source>
        <dbReference type="ARBA" id="ARBA00005411"/>
    </source>
</evidence>
<comment type="caution">
    <text evidence="13">The sequence shown here is derived from an EMBL/GenBank/DDBJ whole genome shotgun (WGS) entry which is preliminary data.</text>
</comment>
<dbReference type="InterPro" id="IPR050607">
    <property type="entry name" value="NOS"/>
</dbReference>
<dbReference type="EMBL" id="JARTFS010000016">
    <property type="protein sequence ID" value="MED4403405.1"/>
    <property type="molecule type" value="Genomic_DNA"/>
</dbReference>
<gene>
    <name evidence="13" type="ORF">P9271_19030</name>
</gene>
<comment type="similarity">
    <text evidence="3 11">Belongs to the NOS family. Bacterial NOS oxygenase subfamily.</text>
</comment>
<keyword evidence="9 11" id="KW-0408">Iron</keyword>
<evidence type="ECO:0000256" key="8">
    <source>
        <dbReference type="ARBA" id="ARBA00023002"/>
    </source>
</evidence>
<evidence type="ECO:0000259" key="12">
    <source>
        <dbReference type="Pfam" id="PF02898"/>
    </source>
</evidence>
<dbReference type="Gene3D" id="3.90.1230.10">
    <property type="entry name" value="Nitric Oxide Synthase, Chain A, domain 3"/>
    <property type="match status" value="1"/>
</dbReference>
<dbReference type="Gene3D" id="3.90.340.10">
    <property type="entry name" value="Nitric Oxide Synthase, Chain A, domain 1"/>
    <property type="match status" value="1"/>
</dbReference>
<dbReference type="EC" id="1.14.14.47" evidence="4 11"/>
<dbReference type="InterPro" id="IPR036119">
    <property type="entry name" value="NOS_N_sf"/>
</dbReference>
<organism evidence="13 14">
    <name type="scientific">Metabacillus fastidiosus</name>
    <dbReference type="NCBI Taxonomy" id="1458"/>
    <lineage>
        <taxon>Bacteria</taxon>
        <taxon>Bacillati</taxon>
        <taxon>Bacillota</taxon>
        <taxon>Bacilli</taxon>
        <taxon>Bacillales</taxon>
        <taxon>Bacillaceae</taxon>
        <taxon>Metabacillus</taxon>
    </lineage>
</organism>
<keyword evidence="8 11" id="KW-0560">Oxidoreductase</keyword>
<evidence type="ECO:0000256" key="5">
    <source>
        <dbReference type="ARBA" id="ARBA00018859"/>
    </source>
</evidence>
<dbReference type="GeneID" id="301141723"/>
<dbReference type="SUPFAM" id="SSF56512">
    <property type="entry name" value="Nitric oxide (NO) synthase oxygenase domain"/>
    <property type="match status" value="1"/>
</dbReference>
<dbReference type="InterPro" id="IPR044943">
    <property type="entry name" value="NOS_dom_1"/>
</dbReference>
<evidence type="ECO:0000256" key="4">
    <source>
        <dbReference type="ARBA" id="ARBA00012735"/>
    </source>
</evidence>
<evidence type="ECO:0000313" key="13">
    <source>
        <dbReference type="EMBL" id="MED4403405.1"/>
    </source>
</evidence>
<dbReference type="Gene3D" id="3.90.440.10">
    <property type="entry name" value="Nitric Oxide Synthase,Heme Domain,Chain A domain 2"/>
    <property type="match status" value="1"/>
</dbReference>
<evidence type="ECO:0000256" key="6">
    <source>
        <dbReference type="ARBA" id="ARBA00022617"/>
    </source>
</evidence>
<evidence type="ECO:0000256" key="10">
    <source>
        <dbReference type="ARBA" id="ARBA00048713"/>
    </source>
</evidence>
<comment type="miscellaneous">
    <text evidence="11">This protein is similar to the oxygenase domain of eukaryotic nitric oxide synthases but lacks the reductase domain which, in eukaryotes, is responsible for transfer of electrons to the ferric heme during nitric oxide synthesis.</text>
</comment>
<evidence type="ECO:0000256" key="7">
    <source>
        <dbReference type="ARBA" id="ARBA00022723"/>
    </source>
</evidence>